<evidence type="ECO:0000256" key="1">
    <source>
        <dbReference type="SAM" id="MobiDB-lite"/>
    </source>
</evidence>
<evidence type="ECO:0000313" key="2">
    <source>
        <dbReference type="EMBL" id="GJU10328.1"/>
    </source>
</evidence>
<accession>A0ABQ5JCW0</accession>
<reference evidence="2" key="1">
    <citation type="journal article" date="2022" name="Int. J. Mol. Sci.">
        <title>Draft Genome of Tanacetum Coccineum: Genomic Comparison of Closely Related Tanacetum-Family Plants.</title>
        <authorList>
            <person name="Yamashiro T."/>
            <person name="Shiraishi A."/>
            <person name="Nakayama K."/>
            <person name="Satake H."/>
        </authorList>
    </citation>
    <scope>NUCLEOTIDE SEQUENCE</scope>
</reference>
<dbReference type="Proteomes" id="UP001151760">
    <property type="component" value="Unassembled WGS sequence"/>
</dbReference>
<keyword evidence="3" id="KW-1185">Reference proteome</keyword>
<gene>
    <name evidence="2" type="ORF">Tco_1132724</name>
</gene>
<reference evidence="2" key="2">
    <citation type="submission" date="2022-01" db="EMBL/GenBank/DDBJ databases">
        <authorList>
            <person name="Yamashiro T."/>
            <person name="Shiraishi A."/>
            <person name="Satake H."/>
            <person name="Nakayama K."/>
        </authorList>
    </citation>
    <scope>NUCLEOTIDE SEQUENCE</scope>
</reference>
<comment type="caution">
    <text evidence="2">The sequence shown here is derived from an EMBL/GenBank/DDBJ whole genome shotgun (WGS) entry which is preliminary data.</text>
</comment>
<feature type="compositionally biased region" description="Basic and acidic residues" evidence="1">
    <location>
        <begin position="125"/>
        <end position="134"/>
    </location>
</feature>
<name>A0ABQ5JCW0_9ASTR</name>
<organism evidence="2 3">
    <name type="scientific">Tanacetum coccineum</name>
    <dbReference type="NCBI Taxonomy" id="301880"/>
    <lineage>
        <taxon>Eukaryota</taxon>
        <taxon>Viridiplantae</taxon>
        <taxon>Streptophyta</taxon>
        <taxon>Embryophyta</taxon>
        <taxon>Tracheophyta</taxon>
        <taxon>Spermatophyta</taxon>
        <taxon>Magnoliopsida</taxon>
        <taxon>eudicotyledons</taxon>
        <taxon>Gunneridae</taxon>
        <taxon>Pentapetalae</taxon>
        <taxon>asterids</taxon>
        <taxon>campanulids</taxon>
        <taxon>Asterales</taxon>
        <taxon>Asteraceae</taxon>
        <taxon>Asteroideae</taxon>
        <taxon>Anthemideae</taxon>
        <taxon>Anthemidinae</taxon>
        <taxon>Tanacetum</taxon>
    </lineage>
</organism>
<protein>
    <submittedName>
        <fullName evidence="2">Uncharacterized protein</fullName>
    </submittedName>
</protein>
<feature type="compositionally biased region" description="Acidic residues" evidence="1">
    <location>
        <begin position="149"/>
        <end position="171"/>
    </location>
</feature>
<dbReference type="EMBL" id="BQNB010021813">
    <property type="protein sequence ID" value="GJU10328.1"/>
    <property type="molecule type" value="Genomic_DNA"/>
</dbReference>
<evidence type="ECO:0000313" key="3">
    <source>
        <dbReference type="Proteomes" id="UP001151760"/>
    </source>
</evidence>
<feature type="region of interest" description="Disordered" evidence="1">
    <location>
        <begin position="125"/>
        <end position="205"/>
    </location>
</feature>
<proteinExistence type="predicted"/>
<sequence length="250" mass="29429">MEGFIKDDDDESRSEQMKRWNIYANYDDAYEINHEREELCEVRESSVCNVRRYMMIKYSFNNDDEYVAIKEDEYDDLTIIRKEACLAYQEIFRIMDEGWMIIELVEPKGDHGINDVFLFHCDQKNDSDDDKTQSDNENELNSEHKTDENELGSEYDQVENEEDEDDEEEVKEELVKTPSNDSDDEDETKITDKAEGDEEEEMDYTTSQLYDDVDIWLNEPVDSDKGFVQEEGTDAAMTNIQQGNENPEIL</sequence>